<reference evidence="1 2" key="1">
    <citation type="submission" date="2009-05" db="EMBL/GenBank/DDBJ databases">
        <title>The draft genome of Acidovorax delafieldii 2AN.</title>
        <authorList>
            <consortium name="US DOE Joint Genome Institute (JGI-PGF)"/>
            <person name="Lucas S."/>
            <person name="Copeland A."/>
            <person name="Lapidus A."/>
            <person name="Glavina del Rio T."/>
            <person name="Tice H."/>
            <person name="Bruce D."/>
            <person name="Goodwin L."/>
            <person name="Pitluck S."/>
            <person name="Larimer F."/>
            <person name="Land M.L."/>
            <person name="Hauser L."/>
            <person name="Shelobolina E.S."/>
            <person name="Picardal F."/>
            <person name="Roden E."/>
            <person name="Emerson D."/>
        </authorList>
    </citation>
    <scope>NUCLEOTIDE SEQUENCE [LARGE SCALE GENOMIC DNA]</scope>
    <source>
        <strain evidence="1 2">2AN</strain>
    </source>
</reference>
<dbReference type="EMBL" id="ACQT01000385">
    <property type="protein sequence ID" value="EER58007.1"/>
    <property type="molecule type" value="Genomic_DNA"/>
</dbReference>
<evidence type="ECO:0000313" key="2">
    <source>
        <dbReference type="Proteomes" id="UP000003856"/>
    </source>
</evidence>
<organism evidence="1 2">
    <name type="scientific">Acidovorax delafieldii 2AN</name>
    <dbReference type="NCBI Taxonomy" id="573060"/>
    <lineage>
        <taxon>Bacteria</taxon>
        <taxon>Pseudomonadati</taxon>
        <taxon>Pseudomonadota</taxon>
        <taxon>Betaproteobacteria</taxon>
        <taxon>Burkholderiales</taxon>
        <taxon>Comamonadaceae</taxon>
        <taxon>Acidovorax</taxon>
    </lineage>
</organism>
<dbReference type="AlphaFoldDB" id="C5TBZ2"/>
<dbReference type="Gene3D" id="1.10.540.10">
    <property type="entry name" value="Acyl-CoA dehydrogenase/oxidase, N-terminal domain"/>
    <property type="match status" value="1"/>
</dbReference>
<dbReference type="GO" id="GO:0050660">
    <property type="term" value="F:flavin adenine dinucleotide binding"/>
    <property type="evidence" value="ECO:0007669"/>
    <property type="project" value="InterPro"/>
</dbReference>
<accession>C5TBZ2</accession>
<dbReference type="GO" id="GO:0016627">
    <property type="term" value="F:oxidoreductase activity, acting on the CH-CH group of donors"/>
    <property type="evidence" value="ECO:0007669"/>
    <property type="project" value="InterPro"/>
</dbReference>
<protein>
    <submittedName>
        <fullName evidence="1">Acyl-CoA dehydrogenase domain-containing protein</fullName>
    </submittedName>
</protein>
<dbReference type="InterPro" id="IPR037069">
    <property type="entry name" value="AcylCoA_DH/ox_N_sf"/>
</dbReference>
<proteinExistence type="predicted"/>
<sequence>MSQDNDLFADAARQVLADQCTPQVVRAIESGGRAAPEAQELWAQLEATGLADALL</sequence>
<dbReference type="Proteomes" id="UP000003856">
    <property type="component" value="Unassembled WGS sequence"/>
</dbReference>
<comment type="caution">
    <text evidence="1">The sequence shown here is derived from an EMBL/GenBank/DDBJ whole genome shotgun (WGS) entry which is preliminary data.</text>
</comment>
<feature type="non-terminal residue" evidence="1">
    <location>
        <position position="55"/>
    </location>
</feature>
<name>C5TBZ2_ACIDE</name>
<gene>
    <name evidence="1" type="ORF">AcdelDRAFT_4422</name>
</gene>
<evidence type="ECO:0000313" key="1">
    <source>
        <dbReference type="EMBL" id="EER58007.1"/>
    </source>
</evidence>
<keyword evidence="2" id="KW-1185">Reference proteome</keyword>